<name>A0A1S2MAX4_9BACI</name>
<dbReference type="RefSeq" id="WP_071388326.1">
    <property type="nucleotide sequence ID" value="NZ_MLQS01000001.1"/>
</dbReference>
<sequence length="253" mass="29037">MTVATTDIFPQRLTYGYCTEKGKREENQDMILALPHFFSFAIADGAGGHDFGRRTSEMTIEAFKTELEQCDQWDTEFLYYLFQKKYKQVNQHIYELGKKFSTSMVTTFSMVNFIHNDVLISNVGDTKIYRIRNHELQLLSKVHNVAHELLERNEITENELKNHQNKHMLTEAIGGTRSVNPYLKISRMQKGDVIIICTDGVYQFVDEATLLSLFSHNDQYTNEQLAKLCQQSVSKALTNGGNDNLSIIAVSFN</sequence>
<dbReference type="Pfam" id="PF13672">
    <property type="entry name" value="PP2C_2"/>
    <property type="match status" value="1"/>
</dbReference>
<dbReference type="InterPro" id="IPR036457">
    <property type="entry name" value="PPM-type-like_dom_sf"/>
</dbReference>
<proteinExistence type="predicted"/>
<dbReference type="InterPro" id="IPR001932">
    <property type="entry name" value="PPM-type_phosphatase-like_dom"/>
</dbReference>
<dbReference type="SMART" id="SM00331">
    <property type="entry name" value="PP2C_SIG"/>
    <property type="match status" value="1"/>
</dbReference>
<evidence type="ECO:0000259" key="1">
    <source>
        <dbReference type="PROSITE" id="PS51746"/>
    </source>
</evidence>
<feature type="domain" description="PPM-type phosphatase" evidence="1">
    <location>
        <begin position="14"/>
        <end position="252"/>
    </location>
</feature>
<organism evidence="2 3">
    <name type="scientific">Anaerobacillus alkalidiazotrophicus</name>
    <dbReference type="NCBI Taxonomy" id="472963"/>
    <lineage>
        <taxon>Bacteria</taxon>
        <taxon>Bacillati</taxon>
        <taxon>Bacillota</taxon>
        <taxon>Bacilli</taxon>
        <taxon>Bacillales</taxon>
        <taxon>Bacillaceae</taxon>
        <taxon>Anaerobacillus</taxon>
    </lineage>
</organism>
<evidence type="ECO:0000313" key="2">
    <source>
        <dbReference type="EMBL" id="OIJ21740.1"/>
    </source>
</evidence>
<dbReference type="CDD" id="cd00143">
    <property type="entry name" value="PP2Cc"/>
    <property type="match status" value="1"/>
</dbReference>
<accession>A0A1S2MAX4</accession>
<comment type="caution">
    <text evidence="2">The sequence shown here is derived from an EMBL/GenBank/DDBJ whole genome shotgun (WGS) entry which is preliminary data.</text>
</comment>
<dbReference type="InterPro" id="IPR015655">
    <property type="entry name" value="PP2C"/>
</dbReference>
<protein>
    <recommendedName>
        <fullName evidence="1">PPM-type phosphatase domain-containing protein</fullName>
    </recommendedName>
</protein>
<dbReference type="AlphaFoldDB" id="A0A1S2MAX4"/>
<dbReference type="GO" id="GO:0004722">
    <property type="term" value="F:protein serine/threonine phosphatase activity"/>
    <property type="evidence" value="ECO:0007669"/>
    <property type="project" value="InterPro"/>
</dbReference>
<reference evidence="2 3" key="1">
    <citation type="submission" date="2016-10" db="EMBL/GenBank/DDBJ databases">
        <title>Draft genome sequences of four alkaliphilic bacteria belonging to the Anaerobacillus genus.</title>
        <authorList>
            <person name="Bassil N.M."/>
            <person name="Lloyd J.R."/>
        </authorList>
    </citation>
    <scope>NUCLEOTIDE SEQUENCE [LARGE SCALE GENOMIC DNA]</scope>
    <source>
        <strain evidence="2 3">DSM 22531</strain>
    </source>
</reference>
<dbReference type="OrthoDB" id="9801841at2"/>
<evidence type="ECO:0000313" key="3">
    <source>
        <dbReference type="Proteomes" id="UP000180057"/>
    </source>
</evidence>
<dbReference type="SUPFAM" id="SSF81606">
    <property type="entry name" value="PP2C-like"/>
    <property type="match status" value="1"/>
</dbReference>
<dbReference type="EMBL" id="MLQS01000001">
    <property type="protein sequence ID" value="OIJ21740.1"/>
    <property type="molecule type" value="Genomic_DNA"/>
</dbReference>
<dbReference type="Gene3D" id="3.60.40.10">
    <property type="entry name" value="PPM-type phosphatase domain"/>
    <property type="match status" value="1"/>
</dbReference>
<dbReference type="PROSITE" id="PS51746">
    <property type="entry name" value="PPM_2"/>
    <property type="match status" value="1"/>
</dbReference>
<dbReference type="SMART" id="SM00332">
    <property type="entry name" value="PP2Cc"/>
    <property type="match status" value="1"/>
</dbReference>
<dbReference type="Proteomes" id="UP000180057">
    <property type="component" value="Unassembled WGS sequence"/>
</dbReference>
<keyword evidence="3" id="KW-1185">Reference proteome</keyword>
<dbReference type="PANTHER" id="PTHR47992">
    <property type="entry name" value="PROTEIN PHOSPHATASE"/>
    <property type="match status" value="1"/>
</dbReference>
<gene>
    <name evidence="2" type="ORF">BKP45_03310</name>
</gene>
<dbReference type="STRING" id="472963.BKP45_03310"/>